<dbReference type="SMART" id="SM00347">
    <property type="entry name" value="HTH_MARR"/>
    <property type="match status" value="1"/>
</dbReference>
<evidence type="ECO:0000313" key="3">
    <source>
        <dbReference type="Proteomes" id="UP000490980"/>
    </source>
</evidence>
<accession>A0A7X5ZKN1</accession>
<comment type="caution">
    <text evidence="2">The sequence shown here is derived from an EMBL/GenBank/DDBJ whole genome shotgun (WGS) entry which is preliminary data.</text>
</comment>
<dbReference type="SUPFAM" id="SSF46785">
    <property type="entry name" value="Winged helix' DNA-binding domain"/>
    <property type="match status" value="1"/>
</dbReference>
<dbReference type="PROSITE" id="PS50995">
    <property type="entry name" value="HTH_MARR_2"/>
    <property type="match status" value="1"/>
</dbReference>
<dbReference type="Proteomes" id="UP000490980">
    <property type="component" value="Unassembled WGS sequence"/>
</dbReference>
<keyword evidence="3" id="KW-1185">Reference proteome</keyword>
<evidence type="ECO:0000259" key="1">
    <source>
        <dbReference type="PROSITE" id="PS50995"/>
    </source>
</evidence>
<dbReference type="GO" id="GO:0006950">
    <property type="term" value="P:response to stress"/>
    <property type="evidence" value="ECO:0007669"/>
    <property type="project" value="TreeGrafter"/>
</dbReference>
<dbReference type="GO" id="GO:0003700">
    <property type="term" value="F:DNA-binding transcription factor activity"/>
    <property type="evidence" value="ECO:0007669"/>
    <property type="project" value="InterPro"/>
</dbReference>
<dbReference type="Gene3D" id="1.10.10.10">
    <property type="entry name" value="Winged helix-like DNA-binding domain superfamily/Winged helix DNA-binding domain"/>
    <property type="match status" value="1"/>
</dbReference>
<feature type="domain" description="HTH marR-type" evidence="1">
    <location>
        <begin position="35"/>
        <end position="168"/>
    </location>
</feature>
<dbReference type="EMBL" id="JAARLZ010000015">
    <property type="protein sequence ID" value="NII08825.1"/>
    <property type="molecule type" value="Genomic_DNA"/>
</dbReference>
<dbReference type="InterPro" id="IPR039422">
    <property type="entry name" value="MarR/SlyA-like"/>
</dbReference>
<dbReference type="Pfam" id="PF01047">
    <property type="entry name" value="MarR"/>
    <property type="match status" value="1"/>
</dbReference>
<dbReference type="InterPro" id="IPR036388">
    <property type="entry name" value="WH-like_DNA-bd_sf"/>
</dbReference>
<dbReference type="PANTHER" id="PTHR33164:SF43">
    <property type="entry name" value="HTH-TYPE TRANSCRIPTIONAL REPRESSOR YETL"/>
    <property type="match status" value="1"/>
</dbReference>
<gene>
    <name evidence="2" type="ORF">HBF25_20765</name>
</gene>
<reference evidence="2 3" key="1">
    <citation type="submission" date="2020-03" db="EMBL/GenBank/DDBJ databases">
        <authorList>
            <person name="Lai Q."/>
        </authorList>
    </citation>
    <scope>NUCLEOTIDE SEQUENCE [LARGE SCALE GENOMIC DNA]</scope>
    <source>
        <strain evidence="2 3">CCUG 25036</strain>
    </source>
</reference>
<dbReference type="InterPro" id="IPR000835">
    <property type="entry name" value="HTH_MarR-typ"/>
</dbReference>
<evidence type="ECO:0000313" key="2">
    <source>
        <dbReference type="EMBL" id="NII08825.1"/>
    </source>
</evidence>
<organism evidence="2 3">
    <name type="scientific">Luteibacter anthropi</name>
    <dbReference type="NCBI Taxonomy" id="564369"/>
    <lineage>
        <taxon>Bacteria</taxon>
        <taxon>Pseudomonadati</taxon>
        <taxon>Pseudomonadota</taxon>
        <taxon>Gammaproteobacteria</taxon>
        <taxon>Lysobacterales</taxon>
        <taxon>Rhodanobacteraceae</taxon>
        <taxon>Luteibacter</taxon>
    </lineage>
</organism>
<protein>
    <submittedName>
        <fullName evidence="2">MarR family transcriptional regulator</fullName>
    </submittedName>
</protein>
<dbReference type="AlphaFoldDB" id="A0A7X5ZKN1"/>
<name>A0A7X5ZKN1_9GAMM</name>
<dbReference type="PANTHER" id="PTHR33164">
    <property type="entry name" value="TRANSCRIPTIONAL REGULATOR, MARR FAMILY"/>
    <property type="match status" value="1"/>
</dbReference>
<proteinExistence type="predicted"/>
<dbReference type="InterPro" id="IPR036390">
    <property type="entry name" value="WH_DNA-bd_sf"/>
</dbReference>
<sequence length="173" mass="18328">MSGVDMTATAATHAERPAFEHGAIVVERDASPSAALALGRDLMLAGSRLRDAVGRRAQREFGITALQAEMLLLLAGRRSMISTELAMACGVNASTVTHAVDAGIERGLMGRERNTADRRLVDIALTPLGKRMADRVRTLVAEVAGDALKGMLPPDLARFAASLSHVGRNLEKS</sequence>
<dbReference type="RefSeq" id="WP_250878120.1">
    <property type="nucleotide sequence ID" value="NZ_CP077072.1"/>
</dbReference>